<name>A0A444V359_ACIRT</name>
<dbReference type="GO" id="GO:0016740">
    <property type="term" value="F:transferase activity"/>
    <property type="evidence" value="ECO:0007669"/>
    <property type="project" value="UniProtKB-KW"/>
</dbReference>
<keyword evidence="2" id="KW-0808">Transferase</keyword>
<dbReference type="InterPro" id="IPR050852">
    <property type="entry name" value="Queuine_tRNA-ribosyltrfase"/>
</dbReference>
<keyword evidence="3" id="KW-1185">Reference proteome</keyword>
<dbReference type="PANTHER" id="PTHR46064">
    <property type="entry name" value="QUEUINE TRNA-RIBOSYLTRANSFERASE ACCESSORY SUBUNIT 2"/>
    <property type="match status" value="1"/>
</dbReference>
<dbReference type="NCBIfam" id="TIGR00449">
    <property type="entry name" value="tgt_general"/>
    <property type="match status" value="1"/>
</dbReference>
<gene>
    <name evidence="2" type="ORF">EOD39_17542</name>
</gene>
<reference evidence="2 3" key="1">
    <citation type="submission" date="2019-01" db="EMBL/GenBank/DDBJ databases">
        <title>Draft Genome and Complete Hox-Cluster Characterization of the Sterlet Sturgeon (Acipenser ruthenus).</title>
        <authorList>
            <person name="Wei Q."/>
        </authorList>
    </citation>
    <scope>NUCLEOTIDE SEQUENCE [LARGE SCALE GENOMIC DNA]</scope>
    <source>
        <strain evidence="2">WHYD16114868_AA</strain>
        <tissue evidence="2">Blood</tissue>
    </source>
</reference>
<dbReference type="EMBL" id="SCEB01002928">
    <property type="protein sequence ID" value="RXM94846.1"/>
    <property type="molecule type" value="Genomic_DNA"/>
</dbReference>
<sequence length="88" mass="10347">MTPFEMDLKSKRYREDFGPLVQGCSCYCCRNHTRAYVHHLLLTNELLSGVLLMIHNFQHYFGFFHSLRQALQEGHLEKLKALVNEHSP</sequence>
<feature type="domain" description="tRNA-guanine(15) transglycosylase-like" evidence="1">
    <location>
        <begin position="5"/>
        <end position="82"/>
    </location>
</feature>
<dbReference type="Proteomes" id="UP000289886">
    <property type="component" value="Unassembled WGS sequence"/>
</dbReference>
<dbReference type="InterPro" id="IPR036511">
    <property type="entry name" value="TGT-like_sf"/>
</dbReference>
<dbReference type="InterPro" id="IPR002616">
    <property type="entry name" value="tRNA_ribo_trans-like"/>
</dbReference>
<dbReference type="Gene3D" id="3.20.20.105">
    <property type="entry name" value="Queuine tRNA-ribosyltransferase-like"/>
    <property type="match status" value="1"/>
</dbReference>
<evidence type="ECO:0000313" key="2">
    <source>
        <dbReference type="EMBL" id="RXM94846.1"/>
    </source>
</evidence>
<proteinExistence type="predicted"/>
<dbReference type="AlphaFoldDB" id="A0A444V359"/>
<dbReference type="Pfam" id="PF01702">
    <property type="entry name" value="TGT"/>
    <property type="match status" value="1"/>
</dbReference>
<dbReference type="GO" id="GO:0006400">
    <property type="term" value="P:tRNA modification"/>
    <property type="evidence" value="ECO:0007669"/>
    <property type="project" value="InterPro"/>
</dbReference>
<organism evidence="2 3">
    <name type="scientific">Acipenser ruthenus</name>
    <name type="common">Sterlet sturgeon</name>
    <dbReference type="NCBI Taxonomy" id="7906"/>
    <lineage>
        <taxon>Eukaryota</taxon>
        <taxon>Metazoa</taxon>
        <taxon>Chordata</taxon>
        <taxon>Craniata</taxon>
        <taxon>Vertebrata</taxon>
        <taxon>Euteleostomi</taxon>
        <taxon>Actinopterygii</taxon>
        <taxon>Chondrostei</taxon>
        <taxon>Acipenseriformes</taxon>
        <taxon>Acipenseridae</taxon>
        <taxon>Acipenser</taxon>
    </lineage>
</organism>
<comment type="caution">
    <text evidence="2">The sequence shown here is derived from an EMBL/GenBank/DDBJ whole genome shotgun (WGS) entry which is preliminary data.</text>
</comment>
<evidence type="ECO:0000313" key="3">
    <source>
        <dbReference type="Proteomes" id="UP000289886"/>
    </source>
</evidence>
<dbReference type="PANTHER" id="PTHR46064:SF1">
    <property type="entry name" value="QUEUINE TRNA-RIBOSYLTRANSFERASE ACCESSORY SUBUNIT 2"/>
    <property type="match status" value="1"/>
</dbReference>
<evidence type="ECO:0000259" key="1">
    <source>
        <dbReference type="Pfam" id="PF01702"/>
    </source>
</evidence>
<accession>A0A444V359</accession>
<protein>
    <submittedName>
        <fullName evidence="2">Queuine tRNA-ribosyltransferase subunit qtrtd1</fullName>
    </submittedName>
</protein>
<dbReference type="SUPFAM" id="SSF51713">
    <property type="entry name" value="tRNA-guanine transglycosylase"/>
    <property type="match status" value="1"/>
</dbReference>